<evidence type="ECO:0000313" key="3">
    <source>
        <dbReference type="Proteomes" id="UP000190023"/>
    </source>
</evidence>
<dbReference type="Proteomes" id="UP000190023">
    <property type="component" value="Unassembled WGS sequence"/>
</dbReference>
<gene>
    <name evidence="2" type="ORF">B0188_11315</name>
</gene>
<accession>A0A1T0AS24</accession>
<dbReference type="AlphaFoldDB" id="A0A1T0AS24"/>
<name>A0A1T0AS24_9PAST</name>
<protein>
    <submittedName>
        <fullName evidence="2">Uncharacterized protein</fullName>
    </submittedName>
</protein>
<keyword evidence="1" id="KW-1133">Transmembrane helix</keyword>
<dbReference type="EMBL" id="MUYB01000069">
    <property type="protein sequence ID" value="OOR98627.1"/>
    <property type="molecule type" value="Genomic_DNA"/>
</dbReference>
<sequence length="70" mass="8177">MKDLILFFLVNALFISQGIFPFFMSLAFLMMIVFKKISEFNDVKKSMFNPLIKLNLIITILFGIYYASLL</sequence>
<keyword evidence="1" id="KW-0472">Membrane</keyword>
<feature type="transmembrane region" description="Helical" evidence="1">
    <location>
        <begin position="6"/>
        <end position="34"/>
    </location>
</feature>
<feature type="transmembrane region" description="Helical" evidence="1">
    <location>
        <begin position="46"/>
        <end position="67"/>
    </location>
</feature>
<keyword evidence="3" id="KW-1185">Reference proteome</keyword>
<organism evidence="2 3">
    <name type="scientific">[Haemophilus] felis</name>
    <dbReference type="NCBI Taxonomy" id="123822"/>
    <lineage>
        <taxon>Bacteria</taxon>
        <taxon>Pseudomonadati</taxon>
        <taxon>Pseudomonadota</taxon>
        <taxon>Gammaproteobacteria</taxon>
        <taxon>Pasteurellales</taxon>
        <taxon>Pasteurellaceae</taxon>
    </lineage>
</organism>
<reference evidence="2 3" key="1">
    <citation type="submission" date="2017-02" db="EMBL/GenBank/DDBJ databases">
        <title>Draft genome sequence of Haemophilus felis CCUG 31170 type strain.</title>
        <authorList>
            <person name="Engstrom-Jakobsson H."/>
            <person name="Salva-Serra F."/>
            <person name="Thorell K."/>
            <person name="Gonzales-Siles L."/>
            <person name="Karlsson R."/>
            <person name="Boulund F."/>
            <person name="Engstrand L."/>
            <person name="Kristiansson E."/>
            <person name="Moore E."/>
        </authorList>
    </citation>
    <scope>NUCLEOTIDE SEQUENCE [LARGE SCALE GENOMIC DNA]</scope>
    <source>
        <strain evidence="2 3">CCUG 31170</strain>
    </source>
</reference>
<comment type="caution">
    <text evidence="2">The sequence shown here is derived from an EMBL/GenBank/DDBJ whole genome shotgun (WGS) entry which is preliminary data.</text>
</comment>
<evidence type="ECO:0000256" key="1">
    <source>
        <dbReference type="SAM" id="Phobius"/>
    </source>
</evidence>
<proteinExistence type="predicted"/>
<evidence type="ECO:0000313" key="2">
    <source>
        <dbReference type="EMBL" id="OOR98627.1"/>
    </source>
</evidence>
<keyword evidence="1" id="KW-0812">Transmembrane</keyword>
<dbReference type="STRING" id="123822.B0188_11315"/>